<comment type="caution">
    <text evidence="3">The sequence shown here is derived from an EMBL/GenBank/DDBJ whole genome shotgun (WGS) entry which is preliminary data.</text>
</comment>
<keyword evidence="1" id="KW-0456">Lyase</keyword>
<protein>
    <submittedName>
        <fullName evidence="3">UxaA family hydrolase</fullName>
    </submittedName>
</protein>
<accession>A0ABS9MS73</accession>
<reference evidence="3 4" key="1">
    <citation type="submission" date="2022-02" db="EMBL/GenBank/DDBJ databases">
        <title>Mesosutterella porci, a novel member of the family Sutterellaceae from pig feces.</title>
        <authorList>
            <person name="Wylensek D."/>
            <person name="Clavel T."/>
        </authorList>
    </citation>
    <scope>NUCLEOTIDE SEQUENCE [LARGE SCALE GENOMIC DNA]</scope>
    <source>
        <strain evidence="4">oilRF-744-wt-GAM-9</strain>
    </source>
</reference>
<keyword evidence="3" id="KW-0378">Hydrolase</keyword>
<dbReference type="SMART" id="SM00858">
    <property type="entry name" value="SAF"/>
    <property type="match status" value="1"/>
</dbReference>
<organism evidence="3 4">
    <name type="scientific">Mesosutterella porci</name>
    <dbReference type="NCBI Taxonomy" id="2915351"/>
    <lineage>
        <taxon>Bacteria</taxon>
        <taxon>Pseudomonadati</taxon>
        <taxon>Pseudomonadota</taxon>
        <taxon>Betaproteobacteria</taxon>
        <taxon>Burkholderiales</taxon>
        <taxon>Sutterellaceae</taxon>
        <taxon>Mesosutterella</taxon>
    </lineage>
</organism>
<evidence type="ECO:0000256" key="1">
    <source>
        <dbReference type="ARBA" id="ARBA00023239"/>
    </source>
</evidence>
<dbReference type="CDD" id="cd11613">
    <property type="entry name" value="SAF_AH_GD"/>
    <property type="match status" value="1"/>
</dbReference>
<gene>
    <name evidence="3" type="ORF">MAF45_08485</name>
</gene>
<evidence type="ECO:0000259" key="2">
    <source>
        <dbReference type="SMART" id="SM00858"/>
    </source>
</evidence>
<keyword evidence="4" id="KW-1185">Reference proteome</keyword>
<proteinExistence type="predicted"/>
<feature type="domain" description="SAF" evidence="2">
    <location>
        <begin position="11"/>
        <end position="87"/>
    </location>
</feature>
<dbReference type="RefSeq" id="WP_237979207.1">
    <property type="nucleotide sequence ID" value="NZ_JAKNCT010000009.1"/>
</dbReference>
<dbReference type="EMBL" id="JAKNCT010000009">
    <property type="protein sequence ID" value="MCG5031476.1"/>
    <property type="molecule type" value="Genomic_DNA"/>
</dbReference>
<dbReference type="InterPro" id="IPR044144">
    <property type="entry name" value="SAF_UxaA/GarD"/>
</dbReference>
<dbReference type="Proteomes" id="UP001297600">
    <property type="component" value="Unassembled WGS sequence"/>
</dbReference>
<dbReference type="Gene3D" id="2.30.130.110">
    <property type="match status" value="1"/>
</dbReference>
<dbReference type="InterPro" id="IPR013974">
    <property type="entry name" value="SAF"/>
</dbReference>
<sequence>MPKALHIHASDNVAVCTSAVKKGDEVEILEPGGGRRKVRAASDIAFCNKIALEDIPAGSGVVKYGEVIGRATALIRRGELANDSNIASQPRKYEDEYLLKQRR</sequence>
<evidence type="ECO:0000313" key="4">
    <source>
        <dbReference type="Proteomes" id="UP001297600"/>
    </source>
</evidence>
<name>A0ABS9MS73_9BURK</name>
<dbReference type="GO" id="GO:0016787">
    <property type="term" value="F:hydrolase activity"/>
    <property type="evidence" value="ECO:0007669"/>
    <property type="project" value="UniProtKB-KW"/>
</dbReference>
<evidence type="ECO:0000313" key="3">
    <source>
        <dbReference type="EMBL" id="MCG5031476.1"/>
    </source>
</evidence>